<keyword evidence="2" id="KW-1185">Reference proteome</keyword>
<dbReference type="KEGG" id="mco:MCJ_005010"/>
<reference evidence="2" key="1">
    <citation type="journal article" date="2009" name="BMC Bioinformatics">
        <title>The Mycoplasma conjunctivae genome sequencing, annotation and analysis.</title>
        <authorList>
            <person name="Calderon-Copete S.P."/>
            <person name="Wigger G."/>
            <person name="Wunderlin C."/>
            <person name="Schmidheini T."/>
            <person name="Frey J."/>
            <person name="Quail M.A."/>
            <person name="Falquet L."/>
        </authorList>
    </citation>
    <scope>NUCLEOTIDE SEQUENCE [LARGE SCALE GENOMIC DNA]</scope>
    <source>
        <strain evidence="2">ATCC 25834 / NCTC 10147 / HRC/581</strain>
    </source>
</reference>
<dbReference type="HOGENOM" id="CLU_1114852_0_0_14"/>
<evidence type="ECO:0000313" key="2">
    <source>
        <dbReference type="Proteomes" id="UP000001491"/>
    </source>
</evidence>
<accession>C5J6U3</accession>
<sequence length="249" mass="30395">MKLVLSLWIRKSKKKKKKTHHFFWKWKKTLGEHDSNWELDQHNKSNFIDEDIGIYLKNHNSFPIIKKIKSYMKENNIVSFENRKVIQQNITRREIRPYICLDQKCPQKHVRVANYIVGNNQDKIHMDFFTDSKKREEILKNLPYWKIARNRFGLKHNKWFIVPPYVLWISEIYFLTVNSRTEANNFIKFSQNKICDVISSAPAFTQKNRNQDLFLYPWLDWKNYDDKQLYKILKLSGKEINYIKKYVWI</sequence>
<proteinExistence type="predicted"/>
<dbReference type="AlphaFoldDB" id="C5J6U3"/>
<organism evidence="1 2">
    <name type="scientific">Mesomycoplasma conjunctivae (strain ATCC 25834 / NCTC 10147 / HRC/581)</name>
    <name type="common">Mycoplasma conjunctivae</name>
    <dbReference type="NCBI Taxonomy" id="572263"/>
    <lineage>
        <taxon>Bacteria</taxon>
        <taxon>Bacillati</taxon>
        <taxon>Mycoplasmatota</taxon>
        <taxon>Mycoplasmoidales</taxon>
        <taxon>Metamycoplasmataceae</taxon>
        <taxon>Mesomycoplasma</taxon>
    </lineage>
</organism>
<dbReference type="EMBL" id="FM864216">
    <property type="protein sequence ID" value="CAT05206.1"/>
    <property type="molecule type" value="Genomic_DNA"/>
</dbReference>
<gene>
    <name evidence="1" type="ordered locus">MCJ_005010</name>
</gene>
<evidence type="ECO:0000313" key="1">
    <source>
        <dbReference type="EMBL" id="CAT05206.1"/>
    </source>
</evidence>
<dbReference type="Proteomes" id="UP000001491">
    <property type="component" value="Chromosome"/>
</dbReference>
<name>C5J6U3_MESCH</name>
<protein>
    <submittedName>
        <fullName evidence="1">Uncharacterized protein</fullName>
    </submittedName>
</protein>